<dbReference type="InterPro" id="IPR025332">
    <property type="entry name" value="DUF4238"/>
</dbReference>
<dbReference type="Pfam" id="PF14022">
    <property type="entry name" value="DUF4238"/>
    <property type="match status" value="1"/>
</dbReference>
<sequence length="440" mass="52227">MQDQYHHYIPRFLLRNFAVNNYERIFVDNERLFKQKKHKRNFRNRNNKDALLQTYDRNLSQLGFSLIAKTYGYANMYKDIDHEDAMNVEKKLSKLEEQASKVIRDIIKTSQVESQIVLLRKDLGNLRKFLFIMNYRNRSRWSQFAENRFDNLTWSMVENFMQQQKLKIAQEVWLQNIREILETPHEDVQNNLQIFSLDRTDYQLRMVDCFLVIWQAGENDEFIITSNGFGIFEGVNGSVMLSQFQFAYHWFYVISPKLALVLCHSSFRKEIGPDLLQKQFGFTRSIFEYVPHPPAIPKYVATPKEVPINEYGRSNDTNPFTAFDSHLKSIGLEKRVDDTFTFNFVKVSSATVHLVNSFLLNETKEDLVLTFLSHSYLYKTITKYYKHHKELGVVDQDFSVLKRKLFMVLNQTHEENLNLRRNIPAERSCNWNVRVLTSEL</sequence>
<dbReference type="EMBL" id="CAMKVN010010882">
    <property type="protein sequence ID" value="CAI2194427.1"/>
    <property type="molecule type" value="Genomic_DNA"/>
</dbReference>
<dbReference type="AlphaFoldDB" id="A0A9W4T720"/>
<evidence type="ECO:0000313" key="1">
    <source>
        <dbReference type="EMBL" id="CAI2194427.1"/>
    </source>
</evidence>
<accession>A0A9W4T720</accession>
<proteinExistence type="predicted"/>
<dbReference type="OrthoDB" id="5340163at2759"/>
<dbReference type="Proteomes" id="UP001153678">
    <property type="component" value="Unassembled WGS sequence"/>
</dbReference>
<keyword evidence="2" id="KW-1185">Reference proteome</keyword>
<organism evidence="1 2">
    <name type="scientific">Funneliformis geosporum</name>
    <dbReference type="NCBI Taxonomy" id="1117311"/>
    <lineage>
        <taxon>Eukaryota</taxon>
        <taxon>Fungi</taxon>
        <taxon>Fungi incertae sedis</taxon>
        <taxon>Mucoromycota</taxon>
        <taxon>Glomeromycotina</taxon>
        <taxon>Glomeromycetes</taxon>
        <taxon>Glomerales</taxon>
        <taxon>Glomeraceae</taxon>
        <taxon>Funneliformis</taxon>
    </lineage>
</organism>
<evidence type="ECO:0000313" key="2">
    <source>
        <dbReference type="Proteomes" id="UP001153678"/>
    </source>
</evidence>
<protein>
    <submittedName>
        <fullName evidence="1">8552_t:CDS:1</fullName>
    </submittedName>
</protein>
<name>A0A9W4T720_9GLOM</name>
<reference evidence="1" key="1">
    <citation type="submission" date="2022-08" db="EMBL/GenBank/DDBJ databases">
        <authorList>
            <person name="Kallberg Y."/>
            <person name="Tangrot J."/>
            <person name="Rosling A."/>
        </authorList>
    </citation>
    <scope>NUCLEOTIDE SEQUENCE</scope>
    <source>
        <strain evidence="1">Wild A</strain>
    </source>
</reference>
<comment type="caution">
    <text evidence="1">The sequence shown here is derived from an EMBL/GenBank/DDBJ whole genome shotgun (WGS) entry which is preliminary data.</text>
</comment>
<gene>
    <name evidence="1" type="ORF">FWILDA_LOCUS16572</name>
</gene>